<dbReference type="InterPro" id="IPR052155">
    <property type="entry name" value="Biofilm_reg_signaling"/>
</dbReference>
<dbReference type="InterPro" id="IPR000014">
    <property type="entry name" value="PAS"/>
</dbReference>
<protein>
    <submittedName>
        <fullName evidence="5">EAL domain-containing protein</fullName>
    </submittedName>
</protein>
<dbReference type="Gene3D" id="3.30.70.270">
    <property type="match status" value="1"/>
</dbReference>
<reference evidence="6" key="1">
    <citation type="journal article" date="2019" name="Int. J. Syst. Evol. Microbiol.">
        <title>The Global Catalogue of Microorganisms (GCM) 10K type strain sequencing project: providing services to taxonomists for standard genome sequencing and annotation.</title>
        <authorList>
            <consortium name="The Broad Institute Genomics Platform"/>
            <consortium name="The Broad Institute Genome Sequencing Center for Infectious Disease"/>
            <person name="Wu L."/>
            <person name="Ma J."/>
        </authorList>
    </citation>
    <scope>NUCLEOTIDE SEQUENCE [LARGE SCALE GENOMIC DNA]</scope>
    <source>
        <strain evidence="6">CCUG 55609</strain>
    </source>
</reference>
<dbReference type="CDD" id="cd00130">
    <property type="entry name" value="PAS"/>
    <property type="match status" value="1"/>
</dbReference>
<dbReference type="NCBIfam" id="TIGR00229">
    <property type="entry name" value="sensory_box"/>
    <property type="match status" value="2"/>
</dbReference>
<dbReference type="InterPro" id="IPR000700">
    <property type="entry name" value="PAS-assoc_C"/>
</dbReference>
<dbReference type="InterPro" id="IPR029787">
    <property type="entry name" value="Nucleotide_cyclase"/>
</dbReference>
<accession>A0ABW3YUF8</accession>
<evidence type="ECO:0000313" key="5">
    <source>
        <dbReference type="EMBL" id="MFD1327239.1"/>
    </source>
</evidence>
<evidence type="ECO:0000313" key="6">
    <source>
        <dbReference type="Proteomes" id="UP001597173"/>
    </source>
</evidence>
<feature type="domain" description="PAC" evidence="2">
    <location>
        <begin position="131"/>
        <end position="183"/>
    </location>
</feature>
<gene>
    <name evidence="5" type="ORF">ACFQ33_04965</name>
</gene>
<dbReference type="PANTHER" id="PTHR44757">
    <property type="entry name" value="DIGUANYLATE CYCLASE DGCP"/>
    <property type="match status" value="1"/>
</dbReference>
<dbReference type="PANTHER" id="PTHR44757:SF2">
    <property type="entry name" value="BIOFILM ARCHITECTURE MAINTENANCE PROTEIN MBAA"/>
    <property type="match status" value="1"/>
</dbReference>
<evidence type="ECO:0000259" key="2">
    <source>
        <dbReference type="PROSITE" id="PS50113"/>
    </source>
</evidence>
<feature type="domain" description="PAS" evidence="1">
    <location>
        <begin position="73"/>
        <end position="116"/>
    </location>
</feature>
<dbReference type="InterPro" id="IPR043128">
    <property type="entry name" value="Rev_trsase/Diguanyl_cyclase"/>
</dbReference>
<evidence type="ECO:0000259" key="1">
    <source>
        <dbReference type="PROSITE" id="PS50112"/>
    </source>
</evidence>
<dbReference type="PROSITE" id="PS50883">
    <property type="entry name" value="EAL"/>
    <property type="match status" value="1"/>
</dbReference>
<dbReference type="PROSITE" id="PS50113">
    <property type="entry name" value="PAC"/>
    <property type="match status" value="1"/>
</dbReference>
<dbReference type="InterPro" id="IPR001610">
    <property type="entry name" value="PAC"/>
</dbReference>
<dbReference type="InterPro" id="IPR035919">
    <property type="entry name" value="EAL_sf"/>
</dbReference>
<evidence type="ECO:0000259" key="4">
    <source>
        <dbReference type="PROSITE" id="PS50887"/>
    </source>
</evidence>
<dbReference type="Gene3D" id="3.30.450.20">
    <property type="entry name" value="PAS domain"/>
    <property type="match status" value="2"/>
</dbReference>
<dbReference type="Pfam" id="PF00990">
    <property type="entry name" value="GGDEF"/>
    <property type="match status" value="1"/>
</dbReference>
<dbReference type="SMART" id="SM00052">
    <property type="entry name" value="EAL"/>
    <property type="match status" value="1"/>
</dbReference>
<proteinExistence type="predicted"/>
<dbReference type="Pfam" id="PF00563">
    <property type="entry name" value="EAL"/>
    <property type="match status" value="1"/>
</dbReference>
<dbReference type="CDD" id="cd01949">
    <property type="entry name" value="GGDEF"/>
    <property type="match status" value="1"/>
</dbReference>
<dbReference type="SUPFAM" id="SSF55073">
    <property type="entry name" value="Nucleotide cyclase"/>
    <property type="match status" value="1"/>
</dbReference>
<comment type="caution">
    <text evidence="5">The sequence shown here is derived from an EMBL/GenBank/DDBJ whole genome shotgun (WGS) entry which is preliminary data.</text>
</comment>
<dbReference type="SUPFAM" id="SSF55785">
    <property type="entry name" value="PYP-like sensor domain (PAS domain)"/>
    <property type="match status" value="2"/>
</dbReference>
<feature type="domain" description="GGDEF" evidence="4">
    <location>
        <begin position="353"/>
        <end position="485"/>
    </location>
</feature>
<sequence>MDGLQITEETVPIVDESVGESRSRKRRRRPAIVRILADSKRGAGNTRDGEDENGGLQGLFSAYQAALDQHAIVAVTDRRGKIVFVNSKFCAISGYASDELIGQNHRVVNSGHHPKDFFEGMWGRIARGEIWHGEVCNRTKSGALYWVDTTIVPVADRAGRTNAYVSIRYDITDRKLAEQTLQEEVARRRNAEALLVDVIETIPDGIAAFDAEDRLVLHNRAFEEMYSKAREAIVPGSTYAAIVQCGLQNGQYILPRNTAEGREAWLQARLREHANPGRKAVVAIAGGRWLQVQERRSNSGHVVGTRTDITELKRSEAAIKYHAEHDPLTKLFNRSVLEKRLEQAVASSRKTGVSGALIVVDLDGFKQVNDTLGHAAGDALLIAVAKRMQDAIRKADTLVRLGGDEFAIILSNATRANIDKTLERLLARVQQPVPFQRHQITPRMSIGGCLFPRDGRRPESLLKKADLALYEAKAEGRGRHKLYSRVMSVENERRLRMANALAAAVSANQIDVALQPQFRISDGSHAGFEVLARWNQAGKTVSPAEFIAVAEAHGLIVELGHQILRKTFDSVRGLRSRGLDIGQVAINVAAAQIRCSGFPTMLRAMVMESGLEPQCVEVELTENILLDAAHDQIAQTLTELDKLGFSIALDDFGTGYASLAHLRRFPVNRIKIDRSFVRDMSASADAFRIVRATVGLAHSLGMQVVAEGIETEEQLEILQGMNCDFGQGFLISAPLARDALPTYLAARTDAEQDRGPYRRSQLSSP</sequence>
<dbReference type="InterPro" id="IPR035965">
    <property type="entry name" value="PAS-like_dom_sf"/>
</dbReference>
<feature type="domain" description="EAL" evidence="3">
    <location>
        <begin position="494"/>
        <end position="748"/>
    </location>
</feature>
<dbReference type="SMART" id="SM00267">
    <property type="entry name" value="GGDEF"/>
    <property type="match status" value="1"/>
</dbReference>
<dbReference type="Gene3D" id="3.20.20.450">
    <property type="entry name" value="EAL domain"/>
    <property type="match status" value="1"/>
</dbReference>
<dbReference type="Proteomes" id="UP001597173">
    <property type="component" value="Unassembled WGS sequence"/>
</dbReference>
<dbReference type="NCBIfam" id="TIGR00254">
    <property type="entry name" value="GGDEF"/>
    <property type="match status" value="1"/>
</dbReference>
<dbReference type="Pfam" id="PF13426">
    <property type="entry name" value="PAS_9"/>
    <property type="match status" value="1"/>
</dbReference>
<dbReference type="RefSeq" id="WP_374834889.1">
    <property type="nucleotide sequence ID" value="NZ_JBHEEW010000001.1"/>
</dbReference>
<dbReference type="PROSITE" id="PS50112">
    <property type="entry name" value="PAS"/>
    <property type="match status" value="1"/>
</dbReference>
<dbReference type="CDD" id="cd01948">
    <property type="entry name" value="EAL"/>
    <property type="match status" value="1"/>
</dbReference>
<dbReference type="PROSITE" id="PS50887">
    <property type="entry name" value="GGDEF"/>
    <property type="match status" value="1"/>
</dbReference>
<evidence type="ECO:0000259" key="3">
    <source>
        <dbReference type="PROSITE" id="PS50883"/>
    </source>
</evidence>
<dbReference type="Pfam" id="PF12860">
    <property type="entry name" value="PAS_7"/>
    <property type="match status" value="1"/>
</dbReference>
<dbReference type="InterPro" id="IPR000160">
    <property type="entry name" value="GGDEF_dom"/>
</dbReference>
<dbReference type="SMART" id="SM00091">
    <property type="entry name" value="PAS"/>
    <property type="match status" value="2"/>
</dbReference>
<name>A0ABW3YUF8_MYCRA</name>
<dbReference type="EMBL" id="JBHTNF010000002">
    <property type="protein sequence ID" value="MFD1327239.1"/>
    <property type="molecule type" value="Genomic_DNA"/>
</dbReference>
<organism evidence="5 6">
    <name type="scientific">Mycoplana ramosa</name>
    <name type="common">Mycoplana bullata</name>
    <dbReference type="NCBI Taxonomy" id="40837"/>
    <lineage>
        <taxon>Bacteria</taxon>
        <taxon>Pseudomonadati</taxon>
        <taxon>Pseudomonadota</taxon>
        <taxon>Alphaproteobacteria</taxon>
        <taxon>Hyphomicrobiales</taxon>
        <taxon>Rhizobiaceae</taxon>
        <taxon>Mycoplana</taxon>
    </lineage>
</organism>
<dbReference type="InterPro" id="IPR001633">
    <property type="entry name" value="EAL_dom"/>
</dbReference>
<keyword evidence="6" id="KW-1185">Reference proteome</keyword>
<dbReference type="SMART" id="SM00086">
    <property type="entry name" value="PAC"/>
    <property type="match status" value="1"/>
</dbReference>
<dbReference type="SUPFAM" id="SSF141868">
    <property type="entry name" value="EAL domain-like"/>
    <property type="match status" value="1"/>
</dbReference>